<dbReference type="Proteomes" id="UP001152607">
    <property type="component" value="Unassembled WGS sequence"/>
</dbReference>
<reference evidence="1" key="1">
    <citation type="submission" date="2023-01" db="EMBL/GenBank/DDBJ databases">
        <authorList>
            <person name="Van Ghelder C."/>
            <person name="Rancurel C."/>
        </authorList>
    </citation>
    <scope>NUCLEOTIDE SEQUENCE</scope>
    <source>
        <strain evidence="1">CNCM I-4278</strain>
    </source>
</reference>
<accession>A0A9W4U5L7</accession>
<name>A0A9W4U5L7_9PLEO</name>
<keyword evidence="2" id="KW-1185">Reference proteome</keyword>
<gene>
    <name evidence="1" type="ORF">PDIGIT_LOCUS2727</name>
</gene>
<sequence>MIHLSIRSLMRQANHNPEMSACKAESLHAACLHPLPSHPPSYSDHTRLFNTFATQLSSRTSATFFILTYGSSSPPLPYAVQQCNLLAPGVCPTGYQASLSRGRGTHLRLRGQDHLKNLFCIDLVAIMIIRSQERASTPSDQGPVQGKCQRRTPQSCPWLPRCQRSRFPISISRRLPFRVSHMHCTVYRDCVLGSARILAELLQCRANCCMLAFVCTFYCSQIHI</sequence>
<protein>
    <submittedName>
        <fullName evidence="1">Uncharacterized protein</fullName>
    </submittedName>
</protein>
<proteinExistence type="predicted"/>
<organism evidence="1 2">
    <name type="scientific">Periconia digitata</name>
    <dbReference type="NCBI Taxonomy" id="1303443"/>
    <lineage>
        <taxon>Eukaryota</taxon>
        <taxon>Fungi</taxon>
        <taxon>Dikarya</taxon>
        <taxon>Ascomycota</taxon>
        <taxon>Pezizomycotina</taxon>
        <taxon>Dothideomycetes</taxon>
        <taxon>Pleosporomycetidae</taxon>
        <taxon>Pleosporales</taxon>
        <taxon>Massarineae</taxon>
        <taxon>Periconiaceae</taxon>
        <taxon>Periconia</taxon>
    </lineage>
</organism>
<dbReference type="AlphaFoldDB" id="A0A9W4U5L7"/>
<dbReference type="EMBL" id="CAOQHR010000002">
    <property type="protein sequence ID" value="CAI6298049.1"/>
    <property type="molecule type" value="Genomic_DNA"/>
</dbReference>
<comment type="caution">
    <text evidence="1">The sequence shown here is derived from an EMBL/GenBank/DDBJ whole genome shotgun (WGS) entry which is preliminary data.</text>
</comment>
<evidence type="ECO:0000313" key="2">
    <source>
        <dbReference type="Proteomes" id="UP001152607"/>
    </source>
</evidence>
<evidence type="ECO:0000313" key="1">
    <source>
        <dbReference type="EMBL" id="CAI6298049.1"/>
    </source>
</evidence>